<evidence type="ECO:0000256" key="2">
    <source>
        <dbReference type="SAM" id="MobiDB-lite"/>
    </source>
</evidence>
<dbReference type="GO" id="GO:0006406">
    <property type="term" value="P:mRNA export from nucleus"/>
    <property type="evidence" value="ECO:0007669"/>
    <property type="project" value="TreeGrafter"/>
</dbReference>
<dbReference type="EMBL" id="HBUF01100655">
    <property type="protein sequence ID" value="CAG6637961.1"/>
    <property type="molecule type" value="Transcribed_RNA"/>
</dbReference>
<organism evidence="3">
    <name type="scientific">Cacopsylla melanoneura</name>
    <dbReference type="NCBI Taxonomy" id="428564"/>
    <lineage>
        <taxon>Eukaryota</taxon>
        <taxon>Metazoa</taxon>
        <taxon>Ecdysozoa</taxon>
        <taxon>Arthropoda</taxon>
        <taxon>Hexapoda</taxon>
        <taxon>Insecta</taxon>
        <taxon>Pterygota</taxon>
        <taxon>Neoptera</taxon>
        <taxon>Paraneoptera</taxon>
        <taxon>Hemiptera</taxon>
        <taxon>Sternorrhyncha</taxon>
        <taxon>Psylloidea</taxon>
        <taxon>Psyllidae</taxon>
        <taxon>Psyllinae</taxon>
        <taxon>Cacopsylla</taxon>
    </lineage>
</organism>
<proteinExistence type="predicted"/>
<evidence type="ECO:0000256" key="1">
    <source>
        <dbReference type="ARBA" id="ARBA00022884"/>
    </source>
</evidence>
<dbReference type="EMBL" id="HBUF01100656">
    <property type="protein sequence ID" value="CAG6637962.1"/>
    <property type="molecule type" value="Transcribed_RNA"/>
</dbReference>
<dbReference type="EMBL" id="HBUF01189762">
    <property type="protein sequence ID" value="CAG6657830.1"/>
    <property type="molecule type" value="Transcribed_RNA"/>
</dbReference>
<dbReference type="EMBL" id="HBUF01100654">
    <property type="protein sequence ID" value="CAG6637960.1"/>
    <property type="molecule type" value="Transcribed_RNA"/>
</dbReference>
<dbReference type="EMBL" id="HBUF01189763">
    <property type="protein sequence ID" value="CAG6657831.1"/>
    <property type="molecule type" value="Transcribed_RNA"/>
</dbReference>
<dbReference type="AlphaFoldDB" id="A0A8D8QUS0"/>
<dbReference type="PANTHER" id="PTHR19965">
    <property type="entry name" value="RNA AND EXPORT FACTOR BINDING PROTEIN"/>
    <property type="match status" value="1"/>
</dbReference>
<reference evidence="3" key="1">
    <citation type="submission" date="2021-05" db="EMBL/GenBank/DDBJ databases">
        <authorList>
            <person name="Alioto T."/>
            <person name="Alioto T."/>
            <person name="Gomez Garrido J."/>
        </authorList>
    </citation>
    <scope>NUCLEOTIDE SEQUENCE</scope>
</reference>
<evidence type="ECO:0000313" key="3">
    <source>
        <dbReference type="EMBL" id="CAG6637961.1"/>
    </source>
</evidence>
<feature type="region of interest" description="Disordered" evidence="2">
    <location>
        <begin position="16"/>
        <end position="90"/>
    </location>
</feature>
<protein>
    <submittedName>
        <fullName evidence="3">Aly/REF export factor 2</fullName>
    </submittedName>
</protein>
<dbReference type="GO" id="GO:0005634">
    <property type="term" value="C:nucleus"/>
    <property type="evidence" value="ECO:0007669"/>
    <property type="project" value="TreeGrafter"/>
</dbReference>
<name>A0A8D8QUS0_9HEMI</name>
<dbReference type="PANTHER" id="PTHR19965:SF82">
    <property type="entry name" value="THO COMPLEX SUBUNIT 4"/>
    <property type="match status" value="1"/>
</dbReference>
<keyword evidence="1" id="KW-0694">RNA-binding</keyword>
<dbReference type="GO" id="GO:0003729">
    <property type="term" value="F:mRNA binding"/>
    <property type="evidence" value="ECO:0007669"/>
    <property type="project" value="TreeGrafter"/>
</dbReference>
<accession>A0A8D8QUS0</accession>
<dbReference type="InterPro" id="IPR051229">
    <property type="entry name" value="ALYREF_mRNA_export"/>
</dbReference>
<sequence>MMNKIEMSLDDIIKNSKDIKNYNRRGRGGARGSARGSPGARDKIRRTSGGPSFKRSPARPRGGPAGYAGGRSYTRSPRGGAGYRSEPYAKGDVDSMWTHDLYDSASYGGARSLGGGGSGKLLISNLDFGVSNNDIKVIVNR</sequence>